<comment type="caution">
    <text evidence="1">The sequence shown here is derived from an EMBL/GenBank/DDBJ whole genome shotgun (WGS) entry which is preliminary data.</text>
</comment>
<protein>
    <submittedName>
        <fullName evidence="1">Uncharacterized protein</fullName>
    </submittedName>
</protein>
<reference evidence="2" key="1">
    <citation type="journal article" date="2014" name="Genome Announc.">
        <title>Genome Sequence of Arthrobacter siccitolerans 4J27, a Xeroprotectant-Producing Desiccation-Tolerant Microorganism.</title>
        <authorList>
            <person name="Manzanera M."/>
            <person name="Santa-Cruz-Calvo L."/>
            <person name="Vilchez J.I."/>
            <person name="Garcia-Fontana C."/>
            <person name="Silva-Castro G.A."/>
            <person name="Calvo C."/>
            <person name="Gonzalez-Lopez J."/>
        </authorList>
    </citation>
    <scope>NUCLEOTIDE SEQUENCE [LARGE SCALE GENOMIC DNA]</scope>
    <source>
        <strain evidence="2">4J27</strain>
    </source>
</reference>
<accession>A0A024H9C6</accession>
<evidence type="ECO:0000313" key="2">
    <source>
        <dbReference type="Proteomes" id="UP000035722"/>
    </source>
</evidence>
<name>A0A024H9C6_9MICC</name>
<proteinExistence type="predicted"/>
<dbReference type="STRING" id="861266.ARTSIC4J27_4469"/>
<dbReference type="EMBL" id="CAQI01000059">
    <property type="protein sequence ID" value="CCQ48464.1"/>
    <property type="molecule type" value="Genomic_DNA"/>
</dbReference>
<sequence>MSRHNPRRHGDNGRIQHVIVDLPDTVIHLRTPWCPDVRLAAAKQN</sequence>
<keyword evidence="2" id="KW-1185">Reference proteome</keyword>
<evidence type="ECO:0000313" key="1">
    <source>
        <dbReference type="EMBL" id="CCQ48464.1"/>
    </source>
</evidence>
<dbReference type="Proteomes" id="UP000035722">
    <property type="component" value="Unassembled WGS sequence"/>
</dbReference>
<organism evidence="1 2">
    <name type="scientific">Pseudarthrobacter siccitolerans</name>
    <dbReference type="NCBI Taxonomy" id="861266"/>
    <lineage>
        <taxon>Bacteria</taxon>
        <taxon>Bacillati</taxon>
        <taxon>Actinomycetota</taxon>
        <taxon>Actinomycetes</taxon>
        <taxon>Micrococcales</taxon>
        <taxon>Micrococcaceae</taxon>
        <taxon>Pseudarthrobacter</taxon>
    </lineage>
</organism>
<gene>
    <name evidence="1" type="ORF">ARTSIC4J27_4469</name>
</gene>
<dbReference type="AlphaFoldDB" id="A0A024H9C6"/>